<reference evidence="1 2" key="1">
    <citation type="submission" date="2019-02" db="EMBL/GenBank/DDBJ databases">
        <authorList>
            <person name="Lehtovirta-Morley E L."/>
        </authorList>
    </citation>
    <scope>NUCLEOTIDE SEQUENCE [LARGE SCALE GENOMIC DNA]</scope>
    <source>
        <strain evidence="1">NFRAN1</strain>
    </source>
</reference>
<proteinExistence type="predicted"/>
<dbReference type="AlphaFoldDB" id="A0A484I8I3"/>
<name>A0A484I8I3_9ARCH</name>
<dbReference type="KEGG" id="nfn:NFRAN_1094"/>
<dbReference type="OrthoDB" id="11538at2157"/>
<dbReference type="Proteomes" id="UP000294299">
    <property type="component" value="Chromosome NFRAN"/>
</dbReference>
<sequence length="91" mass="10890">MMSERENRFVLVEKCKYLMSQLPFGEFDIDDLDITIIVVEKESEWTSRKIKEILINMEPLDNHVLQSLFTTPELITLEKTLLRYIQYSNYV</sequence>
<protein>
    <submittedName>
        <fullName evidence="1">Uncharacterized protein</fullName>
    </submittedName>
</protein>
<accession>A0A484I8I3</accession>
<organism evidence="1 2">
    <name type="scientific">Candidatus Nitrosocosmicus franklandianus</name>
    <dbReference type="NCBI Taxonomy" id="1798806"/>
    <lineage>
        <taxon>Archaea</taxon>
        <taxon>Nitrososphaerota</taxon>
        <taxon>Nitrososphaeria</taxon>
        <taxon>Nitrososphaerales</taxon>
        <taxon>Nitrososphaeraceae</taxon>
        <taxon>Candidatus Nitrosocosmicus</taxon>
    </lineage>
</organism>
<evidence type="ECO:0000313" key="2">
    <source>
        <dbReference type="Proteomes" id="UP000294299"/>
    </source>
</evidence>
<gene>
    <name evidence="1" type="ORF">NFRAN_1094</name>
</gene>
<dbReference type="GeneID" id="39420524"/>
<dbReference type="RefSeq" id="WP_134483318.1">
    <property type="nucleotide sequence ID" value="NZ_LR216287.1"/>
</dbReference>
<keyword evidence="2" id="KW-1185">Reference proteome</keyword>
<evidence type="ECO:0000313" key="1">
    <source>
        <dbReference type="EMBL" id="VFJ13416.1"/>
    </source>
</evidence>
<dbReference type="EMBL" id="LR216287">
    <property type="protein sequence ID" value="VFJ13416.1"/>
    <property type="molecule type" value="Genomic_DNA"/>
</dbReference>